<reference evidence="3" key="1">
    <citation type="journal article" date="2017" name="Genome Biol.">
        <title>Comparative genomics reveals high biological diversity and specific adaptations in the industrially and medically important fungal genus Aspergillus.</title>
        <authorList>
            <person name="de Vries R.P."/>
            <person name="Riley R."/>
            <person name="Wiebenga A."/>
            <person name="Aguilar-Osorio G."/>
            <person name="Amillis S."/>
            <person name="Uchima C.A."/>
            <person name="Anderluh G."/>
            <person name="Asadollahi M."/>
            <person name="Askin M."/>
            <person name="Barry K."/>
            <person name="Battaglia E."/>
            <person name="Bayram O."/>
            <person name="Benocci T."/>
            <person name="Braus-Stromeyer S.A."/>
            <person name="Caldana C."/>
            <person name="Canovas D."/>
            <person name="Cerqueira G.C."/>
            <person name="Chen F."/>
            <person name="Chen W."/>
            <person name="Choi C."/>
            <person name="Clum A."/>
            <person name="Dos Santos R.A."/>
            <person name="Damasio A.R."/>
            <person name="Diallinas G."/>
            <person name="Emri T."/>
            <person name="Fekete E."/>
            <person name="Flipphi M."/>
            <person name="Freyberg S."/>
            <person name="Gallo A."/>
            <person name="Gournas C."/>
            <person name="Habgood R."/>
            <person name="Hainaut M."/>
            <person name="Harispe M.L."/>
            <person name="Henrissat B."/>
            <person name="Hilden K.S."/>
            <person name="Hope R."/>
            <person name="Hossain A."/>
            <person name="Karabika E."/>
            <person name="Karaffa L."/>
            <person name="Karanyi Z."/>
            <person name="Krasevec N."/>
            <person name="Kuo A."/>
            <person name="Kusch H."/>
            <person name="LaButti K."/>
            <person name="Lagendijk E.L."/>
            <person name="Lapidus A."/>
            <person name="Levasseur A."/>
            <person name="Lindquist E."/>
            <person name="Lipzen A."/>
            <person name="Logrieco A.F."/>
            <person name="MacCabe A."/>
            <person name="Maekelae M.R."/>
            <person name="Malavazi I."/>
            <person name="Melin P."/>
            <person name="Meyer V."/>
            <person name="Mielnichuk N."/>
            <person name="Miskei M."/>
            <person name="Molnar A.P."/>
            <person name="Mule G."/>
            <person name="Ngan C.Y."/>
            <person name="Orejas M."/>
            <person name="Orosz E."/>
            <person name="Ouedraogo J.P."/>
            <person name="Overkamp K.M."/>
            <person name="Park H.-S."/>
            <person name="Perrone G."/>
            <person name="Piumi F."/>
            <person name="Punt P.J."/>
            <person name="Ram A.F."/>
            <person name="Ramon A."/>
            <person name="Rauscher S."/>
            <person name="Record E."/>
            <person name="Riano-Pachon D.M."/>
            <person name="Robert V."/>
            <person name="Roehrig J."/>
            <person name="Ruller R."/>
            <person name="Salamov A."/>
            <person name="Salih N.S."/>
            <person name="Samson R.A."/>
            <person name="Sandor E."/>
            <person name="Sanguinetti M."/>
            <person name="Schuetze T."/>
            <person name="Sepcic K."/>
            <person name="Shelest E."/>
            <person name="Sherlock G."/>
            <person name="Sophianopoulou V."/>
            <person name="Squina F.M."/>
            <person name="Sun H."/>
            <person name="Susca A."/>
            <person name="Todd R.B."/>
            <person name="Tsang A."/>
            <person name="Unkles S.E."/>
            <person name="van de Wiele N."/>
            <person name="van Rossen-Uffink D."/>
            <person name="Oliveira J.V."/>
            <person name="Vesth T.C."/>
            <person name="Visser J."/>
            <person name="Yu J.-H."/>
            <person name="Zhou M."/>
            <person name="Andersen M.R."/>
            <person name="Archer D.B."/>
            <person name="Baker S.E."/>
            <person name="Benoit I."/>
            <person name="Brakhage A.A."/>
            <person name="Braus G.H."/>
            <person name="Fischer R."/>
            <person name="Frisvad J.C."/>
            <person name="Goldman G.H."/>
            <person name="Houbraken J."/>
            <person name="Oakley B."/>
            <person name="Pocsi I."/>
            <person name="Scazzocchio C."/>
            <person name="Seiboth B."/>
            <person name="vanKuyk P.A."/>
            <person name="Wortman J."/>
            <person name="Dyer P.S."/>
            <person name="Grigoriev I.V."/>
        </authorList>
    </citation>
    <scope>NUCLEOTIDE SEQUENCE [LARGE SCALE GENOMIC DNA]</scope>
    <source>
        <strain evidence="3">DTO 134E9</strain>
    </source>
</reference>
<dbReference type="Pfam" id="PF14027">
    <property type="entry name" value="Questin_oxidase"/>
    <property type="match status" value="1"/>
</dbReference>
<dbReference type="VEuPathDB" id="FungiDB:ASPWEDRAFT_177714"/>
<dbReference type="OrthoDB" id="10265971at2759"/>
<dbReference type="GeneID" id="63747551"/>
<protein>
    <recommendedName>
        <fullName evidence="4">MGS207 protein</fullName>
    </recommendedName>
</protein>
<keyword evidence="1" id="KW-0560">Oxidoreductase</keyword>
<gene>
    <name evidence="2" type="ORF">ASPWEDRAFT_177714</name>
</gene>
<dbReference type="PANTHER" id="PTHR35870">
    <property type="entry name" value="PROTEIN, PUTATIVE (AFU_ORTHOLOGUE AFUA_5G03330)-RELATED"/>
    <property type="match status" value="1"/>
</dbReference>
<dbReference type="RefSeq" id="XP_040683662.1">
    <property type="nucleotide sequence ID" value="XM_040831703.1"/>
</dbReference>
<dbReference type="AlphaFoldDB" id="A0A1L9R4X8"/>
<organism evidence="2 3">
    <name type="scientific">Aspergillus wentii DTO 134E9</name>
    <dbReference type="NCBI Taxonomy" id="1073089"/>
    <lineage>
        <taxon>Eukaryota</taxon>
        <taxon>Fungi</taxon>
        <taxon>Dikarya</taxon>
        <taxon>Ascomycota</taxon>
        <taxon>Pezizomycotina</taxon>
        <taxon>Eurotiomycetes</taxon>
        <taxon>Eurotiomycetidae</taxon>
        <taxon>Eurotiales</taxon>
        <taxon>Aspergillaceae</taxon>
        <taxon>Aspergillus</taxon>
        <taxon>Aspergillus subgen. Cremei</taxon>
    </lineage>
</organism>
<evidence type="ECO:0000256" key="1">
    <source>
        <dbReference type="ARBA" id="ARBA00023002"/>
    </source>
</evidence>
<evidence type="ECO:0000313" key="2">
    <source>
        <dbReference type="EMBL" id="OJJ29985.1"/>
    </source>
</evidence>
<dbReference type="InterPro" id="IPR025337">
    <property type="entry name" value="Questin_oxidase-like"/>
</dbReference>
<evidence type="ECO:0008006" key="4">
    <source>
        <dbReference type="Google" id="ProtNLM"/>
    </source>
</evidence>
<evidence type="ECO:0000313" key="3">
    <source>
        <dbReference type="Proteomes" id="UP000184383"/>
    </source>
</evidence>
<accession>A0A1L9R4X8</accession>
<dbReference type="GO" id="GO:0016491">
    <property type="term" value="F:oxidoreductase activity"/>
    <property type="evidence" value="ECO:0007669"/>
    <property type="project" value="UniProtKB-KW"/>
</dbReference>
<sequence length="402" mass="45812">MTSLTVESVPLVELDKLQDERSKTLHALFRQNHRDLALLREPRLIFHSHMPHMLGSAYLLGFSEEKLVEMYQSEAAGLKPTNVGFIQNGITKNNWTEFLHKKKYTVAYTNFFDERLADLNGDWKALLHEYLFTSPEPLINGYTGGLGHPFIHLAYAYEFNSPEIATEALSMGCTEKDKTHVFLDTEQPDTSTYKSSSISDILVRVQQDERFANLSEFPGFANIATIFAKAMPAFLEHWNAWDITDPNVQFEEALDTATKLLMGTSNGNGEYDFYLAHTLTVGHAIRVLLPHFPVEHHISVLRQFWIFVLYCFIAQLRPSFQTDWLQTVDLKGRDWAWVSAQGAIGPLSNDCHRVKVLRAFKMMEETWGAKEGRYLTAAVKYVDEFSGWTGFGRGVEGLVVEE</sequence>
<name>A0A1L9R4X8_ASPWE</name>
<dbReference type="PANTHER" id="PTHR35870:SF6">
    <property type="entry name" value="MGS207 PROTEIN"/>
    <property type="match status" value="1"/>
</dbReference>
<proteinExistence type="predicted"/>
<dbReference type="EMBL" id="KV878218">
    <property type="protein sequence ID" value="OJJ29985.1"/>
    <property type="molecule type" value="Genomic_DNA"/>
</dbReference>
<dbReference type="Proteomes" id="UP000184383">
    <property type="component" value="Unassembled WGS sequence"/>
</dbReference>
<dbReference type="STRING" id="1073089.A0A1L9R4X8"/>
<keyword evidence="3" id="KW-1185">Reference proteome</keyword>